<evidence type="ECO:0000313" key="3">
    <source>
        <dbReference type="Proteomes" id="UP000267027"/>
    </source>
</evidence>
<dbReference type="OrthoDB" id="5817221at2759"/>
<keyword evidence="3" id="KW-1185">Reference proteome</keyword>
<dbReference type="Proteomes" id="UP000267027">
    <property type="component" value="Unassembled WGS sequence"/>
</dbReference>
<organism evidence="4">
    <name type="scientific">Angiostrongylus costaricensis</name>
    <name type="common">Nematode worm</name>
    <dbReference type="NCBI Taxonomy" id="334426"/>
    <lineage>
        <taxon>Eukaryota</taxon>
        <taxon>Metazoa</taxon>
        <taxon>Ecdysozoa</taxon>
        <taxon>Nematoda</taxon>
        <taxon>Chromadorea</taxon>
        <taxon>Rhabditida</taxon>
        <taxon>Rhabditina</taxon>
        <taxon>Rhabditomorpha</taxon>
        <taxon>Strongyloidea</taxon>
        <taxon>Metastrongylidae</taxon>
        <taxon>Angiostrongylus</taxon>
    </lineage>
</organism>
<dbReference type="AlphaFoldDB" id="A0A0R3PMC3"/>
<sequence>MQQRRSRRRRRCRQHELAHEHRFIRTAYNPNRVFTTKKINAGLEIFVVNTPTSNYDEEKVETFHMDLQKFYIEDHTFFKVIIGDFNAIIGPRRTSEERHIGANYGLECNEEGERFSEFIMAPRPPMVTRSSKSPNLNAGRESLPMESSVTK</sequence>
<evidence type="ECO:0000313" key="4">
    <source>
        <dbReference type="WBParaSite" id="ACOC_0000602501-mRNA-1"/>
    </source>
</evidence>
<gene>
    <name evidence="2" type="ORF">ACOC_LOCUS6026</name>
</gene>
<name>A0A0R3PMC3_ANGCS</name>
<proteinExistence type="predicted"/>
<protein>
    <submittedName>
        <fullName evidence="4">Endo/exonuclease/phosphatase domain-containing protein</fullName>
    </submittedName>
</protein>
<dbReference type="EMBL" id="UYYA01003914">
    <property type="protein sequence ID" value="VDM57611.1"/>
    <property type="molecule type" value="Genomic_DNA"/>
</dbReference>
<reference evidence="4" key="1">
    <citation type="submission" date="2017-02" db="UniProtKB">
        <authorList>
            <consortium name="WormBaseParasite"/>
        </authorList>
    </citation>
    <scope>IDENTIFICATION</scope>
</reference>
<evidence type="ECO:0000256" key="1">
    <source>
        <dbReference type="SAM" id="MobiDB-lite"/>
    </source>
</evidence>
<accession>A0A0R3PMC3</accession>
<dbReference type="WBParaSite" id="ACOC_0000602501-mRNA-1">
    <property type="protein sequence ID" value="ACOC_0000602501-mRNA-1"/>
    <property type="gene ID" value="ACOC_0000602501"/>
</dbReference>
<dbReference type="OMA" id="TTSMENA"/>
<reference evidence="2 3" key="2">
    <citation type="submission" date="2018-11" db="EMBL/GenBank/DDBJ databases">
        <authorList>
            <consortium name="Pathogen Informatics"/>
        </authorList>
    </citation>
    <scope>NUCLEOTIDE SEQUENCE [LARGE SCALE GENOMIC DNA]</scope>
    <source>
        <strain evidence="2 3">Costa Rica</strain>
    </source>
</reference>
<feature type="region of interest" description="Disordered" evidence="1">
    <location>
        <begin position="124"/>
        <end position="151"/>
    </location>
</feature>
<evidence type="ECO:0000313" key="2">
    <source>
        <dbReference type="EMBL" id="VDM57611.1"/>
    </source>
</evidence>